<dbReference type="Pfam" id="PF01127">
    <property type="entry name" value="Sdh_cyt"/>
    <property type="match status" value="1"/>
</dbReference>
<proteinExistence type="predicted"/>
<keyword evidence="3 8" id="KW-0812">Transmembrane</keyword>
<keyword evidence="10" id="KW-1185">Reference proteome</keyword>
<dbReference type="InterPro" id="IPR011138">
    <property type="entry name" value="Cytochrome_b-558"/>
</dbReference>
<keyword evidence="4" id="KW-0479">Metal-binding</keyword>
<dbReference type="InterPro" id="IPR034804">
    <property type="entry name" value="SQR/QFR_C/D"/>
</dbReference>
<organism evidence="9 10">
    <name type="scientific">Blastococcus saxobsidens</name>
    <dbReference type="NCBI Taxonomy" id="138336"/>
    <lineage>
        <taxon>Bacteria</taxon>
        <taxon>Bacillati</taxon>
        <taxon>Actinomycetota</taxon>
        <taxon>Actinomycetes</taxon>
        <taxon>Geodermatophilales</taxon>
        <taxon>Geodermatophilaceae</taxon>
        <taxon>Blastococcus</taxon>
    </lineage>
</organism>
<dbReference type="GO" id="GO:0016020">
    <property type="term" value="C:membrane"/>
    <property type="evidence" value="ECO:0007669"/>
    <property type="project" value="UniProtKB-SubCell"/>
</dbReference>
<dbReference type="NCBIfam" id="TIGR02046">
    <property type="entry name" value="sdhC_b558_fam"/>
    <property type="match status" value="1"/>
</dbReference>
<feature type="transmembrane region" description="Helical" evidence="8">
    <location>
        <begin position="41"/>
        <end position="60"/>
    </location>
</feature>
<evidence type="ECO:0000256" key="3">
    <source>
        <dbReference type="ARBA" id="ARBA00022692"/>
    </source>
</evidence>
<evidence type="ECO:0000256" key="5">
    <source>
        <dbReference type="ARBA" id="ARBA00022989"/>
    </source>
</evidence>
<dbReference type="GO" id="GO:0046872">
    <property type="term" value="F:metal ion binding"/>
    <property type="evidence" value="ECO:0007669"/>
    <property type="project" value="UniProtKB-KW"/>
</dbReference>
<evidence type="ECO:0000256" key="6">
    <source>
        <dbReference type="ARBA" id="ARBA00023004"/>
    </source>
</evidence>
<feature type="transmembrane region" description="Helical" evidence="8">
    <location>
        <begin position="139"/>
        <end position="160"/>
    </location>
</feature>
<dbReference type="CDD" id="cd03498">
    <property type="entry name" value="SQR_TypeB_2_TM"/>
    <property type="match status" value="1"/>
</dbReference>
<dbReference type="OrthoDB" id="9788081at2"/>
<dbReference type="Proteomes" id="UP000292507">
    <property type="component" value="Unassembled WGS sequence"/>
</dbReference>
<keyword evidence="7 8" id="KW-0472">Membrane</keyword>
<evidence type="ECO:0000256" key="4">
    <source>
        <dbReference type="ARBA" id="ARBA00022723"/>
    </source>
</evidence>
<keyword evidence="5 8" id="KW-1133">Transmembrane helix</keyword>
<evidence type="ECO:0000256" key="8">
    <source>
        <dbReference type="SAM" id="Phobius"/>
    </source>
</evidence>
<protein>
    <submittedName>
        <fullName evidence="9">Succinate dehydrogenase / fumarate reductase cytochrome b subunit</fullName>
    </submittedName>
</protein>
<comment type="subcellular location">
    <subcellularLocation>
        <location evidence="1">Membrane</location>
    </subcellularLocation>
</comment>
<keyword evidence="6" id="KW-0408">Iron</keyword>
<evidence type="ECO:0000256" key="7">
    <source>
        <dbReference type="ARBA" id="ARBA00023136"/>
    </source>
</evidence>
<evidence type="ECO:0000256" key="2">
    <source>
        <dbReference type="ARBA" id="ARBA00022617"/>
    </source>
</evidence>
<feature type="transmembrane region" description="Helical" evidence="8">
    <location>
        <begin position="225"/>
        <end position="253"/>
    </location>
</feature>
<feature type="transmembrane region" description="Helical" evidence="8">
    <location>
        <begin position="180"/>
        <end position="204"/>
    </location>
</feature>
<dbReference type="InterPro" id="IPR000701">
    <property type="entry name" value="SuccDH_FuR_B_TM-su"/>
</dbReference>
<sequence length="254" mass="27846">MRCVTSRWLGGKARVVIALSVVVTVTHATRRTPKASKTTSVFKKAVMAVSGIILVLYLIAHVIGNLKAFSGAESFNSYSGWIRTVGNPALPGATALWVIRIVLLVAVIAHIWAAVSLWRQAKRARPERYVTKKAVAQNYASRTMRWGGVIILAFIIYHILDLTTGTVNPEGFDSTPYDRLVASFQNPFVTAFYAISVILLGMHLRHGIWSATQTLGQSNRRREKTVSAFAFAFATLITAGFLLVPLSVLFGLID</sequence>
<evidence type="ECO:0000313" key="10">
    <source>
        <dbReference type="Proteomes" id="UP000292507"/>
    </source>
</evidence>
<dbReference type="EMBL" id="SHKV01000001">
    <property type="protein sequence ID" value="RZU34597.1"/>
    <property type="molecule type" value="Genomic_DNA"/>
</dbReference>
<feature type="transmembrane region" description="Helical" evidence="8">
    <location>
        <begin position="97"/>
        <end position="118"/>
    </location>
</feature>
<accession>A0A4Q7YBJ2</accession>
<evidence type="ECO:0000313" key="9">
    <source>
        <dbReference type="EMBL" id="RZU34597.1"/>
    </source>
</evidence>
<comment type="caution">
    <text evidence="9">The sequence shown here is derived from an EMBL/GenBank/DDBJ whole genome shotgun (WGS) entry which is preliminary data.</text>
</comment>
<keyword evidence="2" id="KW-0349">Heme</keyword>
<reference evidence="9 10" key="1">
    <citation type="submission" date="2019-02" db="EMBL/GenBank/DDBJ databases">
        <title>Sequencing the genomes of 1000 actinobacteria strains.</title>
        <authorList>
            <person name="Klenk H.-P."/>
        </authorList>
    </citation>
    <scope>NUCLEOTIDE SEQUENCE [LARGE SCALE GENOMIC DNA]</scope>
    <source>
        <strain evidence="9 10">DSM 44509</strain>
    </source>
</reference>
<dbReference type="SUPFAM" id="SSF81343">
    <property type="entry name" value="Fumarate reductase respiratory complex transmembrane subunits"/>
    <property type="match status" value="1"/>
</dbReference>
<name>A0A4Q7YBJ2_9ACTN</name>
<evidence type="ECO:0000256" key="1">
    <source>
        <dbReference type="ARBA" id="ARBA00004370"/>
    </source>
</evidence>
<dbReference type="AlphaFoldDB" id="A0A4Q7YBJ2"/>
<dbReference type="Gene3D" id="1.20.1300.10">
    <property type="entry name" value="Fumarate reductase/succinate dehydrogenase, transmembrane subunit"/>
    <property type="match status" value="1"/>
</dbReference>
<gene>
    <name evidence="9" type="ORF">BKA19_4369</name>
</gene>